<protein>
    <submittedName>
        <fullName evidence="1">Uncharacterized protein</fullName>
    </submittedName>
</protein>
<evidence type="ECO:0000313" key="1">
    <source>
        <dbReference type="EMBL" id="MDR6779481.1"/>
    </source>
</evidence>
<organism evidence="1 2">
    <name type="scientific">Paenibacillus peoriae</name>
    <dbReference type="NCBI Taxonomy" id="59893"/>
    <lineage>
        <taxon>Bacteria</taxon>
        <taxon>Bacillati</taxon>
        <taxon>Bacillota</taxon>
        <taxon>Bacilli</taxon>
        <taxon>Bacillales</taxon>
        <taxon>Paenibacillaceae</taxon>
        <taxon>Paenibacillus</taxon>
    </lineage>
</organism>
<proteinExistence type="predicted"/>
<sequence>MKILNGMTIRTDDGSEGIVRGHGWKNRKQTIGYETLDKPSNPRLCYRYQVTEFQSKNGDWIPYREIREKHLSISQNR</sequence>
<dbReference type="EMBL" id="JAVDUG010000004">
    <property type="protein sequence ID" value="MDR6779481.1"/>
    <property type="molecule type" value="Genomic_DNA"/>
</dbReference>
<comment type="caution">
    <text evidence="1">The sequence shown here is derived from an EMBL/GenBank/DDBJ whole genome shotgun (WGS) entry which is preliminary data.</text>
</comment>
<evidence type="ECO:0000313" key="2">
    <source>
        <dbReference type="Proteomes" id="UP001266807"/>
    </source>
</evidence>
<keyword evidence="2" id="KW-1185">Reference proteome</keyword>
<dbReference type="Proteomes" id="UP001266807">
    <property type="component" value="Unassembled WGS sequence"/>
</dbReference>
<reference evidence="1 2" key="1">
    <citation type="submission" date="2023-07" db="EMBL/GenBank/DDBJ databases">
        <title>Sorghum-associated microbial communities from plants grown in Nebraska, USA.</title>
        <authorList>
            <person name="Schachtman D."/>
        </authorList>
    </citation>
    <scope>NUCLEOTIDE SEQUENCE [LARGE SCALE GENOMIC DNA]</scope>
    <source>
        <strain evidence="1 2">BE143</strain>
    </source>
</reference>
<name>A0ABU1QIK5_9BACL</name>
<gene>
    <name evidence="1" type="ORF">J2W98_003761</name>
</gene>
<accession>A0ABU1QIK5</accession>
<dbReference type="RefSeq" id="WP_310168725.1">
    <property type="nucleotide sequence ID" value="NZ_JAVDUG010000004.1"/>
</dbReference>